<dbReference type="Proteomes" id="UP000188174">
    <property type="component" value="Chromosome"/>
</dbReference>
<reference evidence="1 2" key="1">
    <citation type="submission" date="2017-02" db="EMBL/GenBank/DDBJ databases">
        <authorList>
            <person name="Jeong S."/>
        </authorList>
    </citation>
    <scope>NUCLEOTIDE SEQUENCE [LARGE SCALE GENOMIC DNA]</scope>
    <source>
        <strain evidence="1 2">RMAR6-6</strain>
    </source>
</reference>
<accession>A0ABN4WYD0</accession>
<dbReference type="EMBL" id="CP019630">
    <property type="protein sequence ID" value="AQQ05321.1"/>
    <property type="molecule type" value="Genomic_DNA"/>
</dbReference>
<evidence type="ECO:0000313" key="2">
    <source>
        <dbReference type="Proteomes" id="UP000188174"/>
    </source>
</evidence>
<organism evidence="1 2">
    <name type="scientific">Roseibium algicola</name>
    <dbReference type="NCBI Taxonomy" id="2857014"/>
    <lineage>
        <taxon>Bacteria</taxon>
        <taxon>Pseudomonadati</taxon>
        <taxon>Pseudomonadota</taxon>
        <taxon>Alphaproteobacteria</taxon>
        <taxon>Hyphomicrobiales</taxon>
        <taxon>Stappiaceae</taxon>
        <taxon>Roseibium</taxon>
    </lineage>
</organism>
<evidence type="ECO:0008006" key="3">
    <source>
        <dbReference type="Google" id="ProtNLM"/>
    </source>
</evidence>
<sequence>MMKTDNPYQHLIEALTPPSGEIDSFIELGSILRSLDPQRINGLLLDLLHVVRERGSLPAQREGNVYLCRTDQFSLMLRFSGQGGRQPVYTANEFDAFVLNLSPNDVHIPRLECGLDRNNLHQRPPSLKRRDSDLVLKAHDVYDAPAFGDIIDIAAATPIAPLLIVHSPPRAHSTWTFDRDTLEPLQQVSTDLHASRMQMVLQLLQAMQQIDGLEEPLAKMVHSNMAGFARWDALKLLHRCAPQQALTALHQMAHSDRDASLREAARATLARTMDGDAA</sequence>
<gene>
    <name evidence="1" type="ORF">B0E33_18500</name>
</gene>
<proteinExistence type="predicted"/>
<protein>
    <recommendedName>
        <fullName evidence="3">HEAT repeat protein</fullName>
    </recommendedName>
</protein>
<name>A0ABN4WYD0_9HYPH</name>
<keyword evidence="2" id="KW-1185">Reference proteome</keyword>
<evidence type="ECO:0000313" key="1">
    <source>
        <dbReference type="EMBL" id="AQQ05321.1"/>
    </source>
</evidence>
<dbReference type="RefSeq" id="WP_062487547.1">
    <property type="nucleotide sequence ID" value="NZ_CP019630.1"/>
</dbReference>